<dbReference type="RefSeq" id="XP_014678654.1">
    <property type="nucleotide sequence ID" value="XM_014823168.1"/>
</dbReference>
<evidence type="ECO:0000313" key="3">
    <source>
        <dbReference type="Proteomes" id="UP000695022"/>
    </source>
</evidence>
<evidence type="ECO:0000313" key="4">
    <source>
        <dbReference type="RefSeq" id="XP_014678654.1"/>
    </source>
</evidence>
<keyword evidence="3" id="KW-1185">Reference proteome</keyword>
<gene>
    <name evidence="4" type="primary">LOC106818464</name>
</gene>
<name>A0ABM1F2I3_PRICU</name>
<keyword evidence="1" id="KW-0472">Membrane</keyword>
<dbReference type="GeneID" id="106818464"/>
<feature type="non-terminal residue" evidence="4">
    <location>
        <position position="415"/>
    </location>
</feature>
<proteinExistence type="predicted"/>
<keyword evidence="1" id="KW-1133">Transmembrane helix</keyword>
<sequence>MKIDRSKLKKSSSEVPQDCKSLIEKLKECSSGDELLEHINNVKTWNFGKCELYHWIDILDHFDSILENACAKASDTAWILSCDKAGNAQGKALLLHVLHFTALLIEHSFSRHLYNSMEHLTTLLASSDMAVALAVLNLLYVFSKRSNFITRLAADRKQALLARLTHLAESWGGLGIRSMERVLCGSRETKKSCIHMDAVDRILSLPSSIMEDALLQRYSVPADKQVSMRRGRHCCGVPADKQIRSRPEAERLLEWVAVLLLLLLDTLEVVSQSLRLLDLRVIGCRLFPIRDSISSLRLPHRSYTVYSNALQDNLNSVLYNGFIEELVDVLGLRDAALMEIRAASLRTLTSIIHLDRNPKLNTIIDATGASSYHGFLPTLVRSCIHHMTVPGMTPFPQPFATALFSFLYHLASYES</sequence>
<dbReference type="Pfam" id="PF06012">
    <property type="entry name" value="DUF908"/>
    <property type="match status" value="1"/>
</dbReference>
<reference evidence="4" key="1">
    <citation type="submission" date="2025-08" db="UniProtKB">
        <authorList>
            <consortium name="RefSeq"/>
        </authorList>
    </citation>
    <scope>IDENTIFICATION</scope>
</reference>
<evidence type="ECO:0000259" key="2">
    <source>
        <dbReference type="Pfam" id="PF06012"/>
    </source>
</evidence>
<keyword evidence="1" id="KW-0812">Transmembrane</keyword>
<feature type="transmembrane region" description="Helical" evidence="1">
    <location>
        <begin position="120"/>
        <end position="142"/>
    </location>
</feature>
<organism evidence="3 4">
    <name type="scientific">Priapulus caudatus</name>
    <name type="common">Priapulid worm</name>
    <dbReference type="NCBI Taxonomy" id="37621"/>
    <lineage>
        <taxon>Eukaryota</taxon>
        <taxon>Metazoa</taxon>
        <taxon>Ecdysozoa</taxon>
        <taxon>Scalidophora</taxon>
        <taxon>Priapulida</taxon>
        <taxon>Priapulimorpha</taxon>
        <taxon>Priapulimorphida</taxon>
        <taxon>Priapulidae</taxon>
        <taxon>Priapulus</taxon>
    </lineage>
</organism>
<dbReference type="InterPro" id="IPR010309">
    <property type="entry name" value="E3_Ub_ligase_DUF908"/>
</dbReference>
<evidence type="ECO:0000256" key="1">
    <source>
        <dbReference type="SAM" id="Phobius"/>
    </source>
</evidence>
<dbReference type="Proteomes" id="UP000695022">
    <property type="component" value="Unplaced"/>
</dbReference>
<feature type="domain" description="DUF908" evidence="2">
    <location>
        <begin position="91"/>
        <end position="181"/>
    </location>
</feature>
<protein>
    <submittedName>
        <fullName evidence="4">E3 ubiquitin-protein ligase HUWE1-like</fullName>
    </submittedName>
</protein>
<accession>A0ABM1F2I3</accession>